<dbReference type="AlphaFoldDB" id="A0A7D5GTX2"/>
<organism evidence="2 3">
    <name type="scientific">Natrinema halophilum</name>
    <dbReference type="NCBI Taxonomy" id="1699371"/>
    <lineage>
        <taxon>Archaea</taxon>
        <taxon>Methanobacteriati</taxon>
        <taxon>Methanobacteriota</taxon>
        <taxon>Stenosarchaea group</taxon>
        <taxon>Halobacteria</taxon>
        <taxon>Halobacteriales</taxon>
        <taxon>Natrialbaceae</taxon>
        <taxon>Natrinema</taxon>
    </lineage>
</organism>
<keyword evidence="1" id="KW-1133">Transmembrane helix</keyword>
<sequence length="73" mass="7991">MSTDQPISEGVLLDLITIIQLTLGVLIPIAAIGWVHAILSTYFSPDEVRFYPQILLALIGLAAVGYLLSFLYE</sequence>
<evidence type="ECO:0000313" key="3">
    <source>
        <dbReference type="Proteomes" id="UP000509241"/>
    </source>
</evidence>
<protein>
    <submittedName>
        <fullName evidence="2">Uncharacterized protein</fullName>
    </submittedName>
</protein>
<gene>
    <name evidence="2" type="ORF">HYG82_12625</name>
</gene>
<dbReference type="EMBL" id="CP058601">
    <property type="protein sequence ID" value="QLG49646.1"/>
    <property type="molecule type" value="Genomic_DNA"/>
</dbReference>
<feature type="transmembrane region" description="Helical" evidence="1">
    <location>
        <begin position="12"/>
        <end position="38"/>
    </location>
</feature>
<accession>A0A7D5GTX2</accession>
<dbReference type="Proteomes" id="UP000509241">
    <property type="component" value="Chromosome"/>
</dbReference>
<evidence type="ECO:0000313" key="2">
    <source>
        <dbReference type="EMBL" id="QLG49646.1"/>
    </source>
</evidence>
<feature type="transmembrane region" description="Helical" evidence="1">
    <location>
        <begin position="50"/>
        <end position="72"/>
    </location>
</feature>
<name>A0A7D5GTX2_9EURY</name>
<dbReference type="RefSeq" id="WP_179261395.1">
    <property type="nucleotide sequence ID" value="NZ_CP058601.1"/>
</dbReference>
<dbReference type="GeneID" id="56034150"/>
<proteinExistence type="predicted"/>
<dbReference type="OrthoDB" id="181832at2157"/>
<evidence type="ECO:0000256" key="1">
    <source>
        <dbReference type="SAM" id="Phobius"/>
    </source>
</evidence>
<dbReference type="KEGG" id="haly:HYG82_12625"/>
<reference evidence="2 3" key="1">
    <citation type="submission" date="2020-07" db="EMBL/GenBank/DDBJ databases">
        <authorList>
            <person name="Cui H."/>
        </authorList>
    </citation>
    <scope>NUCLEOTIDE SEQUENCE [LARGE SCALE GENOMIC DNA]</scope>
    <source>
        <strain evidence="2 3">YPL8</strain>
    </source>
</reference>
<keyword evidence="3" id="KW-1185">Reference proteome</keyword>
<keyword evidence="1" id="KW-0472">Membrane</keyword>
<keyword evidence="1" id="KW-0812">Transmembrane</keyword>